<evidence type="ECO:0000313" key="2">
    <source>
        <dbReference type="Proteomes" id="UP000294543"/>
    </source>
</evidence>
<proteinExistence type="predicted"/>
<dbReference type="AlphaFoldDB" id="A0A4V2YE58"/>
<dbReference type="EMBL" id="SMKP01000077">
    <property type="protein sequence ID" value="TDD18026.1"/>
    <property type="molecule type" value="Genomic_DNA"/>
</dbReference>
<dbReference type="OrthoDB" id="4236362at2"/>
<name>A0A4V2YE58_9ACTN</name>
<dbReference type="RefSeq" id="WP_132512405.1">
    <property type="nucleotide sequence ID" value="NZ_SMKP01000077.1"/>
</dbReference>
<reference evidence="1 2" key="1">
    <citation type="submission" date="2019-03" db="EMBL/GenBank/DDBJ databases">
        <title>Draft genome sequences of novel Actinobacteria.</title>
        <authorList>
            <person name="Sahin N."/>
            <person name="Ay H."/>
            <person name="Saygin H."/>
        </authorList>
    </citation>
    <scope>NUCLEOTIDE SEQUENCE [LARGE SCALE GENOMIC DNA]</scope>
    <source>
        <strain evidence="1 2">KC712</strain>
    </source>
</reference>
<dbReference type="SUPFAM" id="SSF48371">
    <property type="entry name" value="ARM repeat"/>
    <property type="match status" value="1"/>
</dbReference>
<accession>A0A4V2YE58</accession>
<gene>
    <name evidence="1" type="ORF">E1294_25810</name>
</gene>
<evidence type="ECO:0008006" key="3">
    <source>
        <dbReference type="Google" id="ProtNLM"/>
    </source>
</evidence>
<keyword evidence="2" id="KW-1185">Reference proteome</keyword>
<protein>
    <recommendedName>
        <fullName evidence="3">HEAT repeat domain-containing protein</fullName>
    </recommendedName>
</protein>
<evidence type="ECO:0000313" key="1">
    <source>
        <dbReference type="EMBL" id="TDD18026.1"/>
    </source>
</evidence>
<dbReference type="InterPro" id="IPR016024">
    <property type="entry name" value="ARM-type_fold"/>
</dbReference>
<dbReference type="Proteomes" id="UP000294543">
    <property type="component" value="Unassembled WGS sequence"/>
</dbReference>
<organism evidence="1 2">
    <name type="scientific">Nonomuraea diastatica</name>
    <dbReference type="NCBI Taxonomy" id="1848329"/>
    <lineage>
        <taxon>Bacteria</taxon>
        <taxon>Bacillati</taxon>
        <taxon>Actinomycetota</taxon>
        <taxon>Actinomycetes</taxon>
        <taxon>Streptosporangiales</taxon>
        <taxon>Streptosporangiaceae</taxon>
        <taxon>Nonomuraea</taxon>
    </lineage>
</organism>
<comment type="caution">
    <text evidence="1">The sequence shown here is derived from an EMBL/GenBank/DDBJ whole genome shotgun (WGS) entry which is preliminary data.</text>
</comment>
<sequence length="257" mass="27790">MYGSYYWTHPRFSGQRLTAACEALQADIAESWTGPLDPFLTLLRSGDQAAVGIALDVYQRSGALSRFGGEPLYGEHQAEVLEAARELLRQPPSSADMSPHSGAGANHASALNAMMNIAEEQDCDLIADALEKSTNSAVAEAAASAARAAFYHTEGPVHSRLLALVVGYVDDIDRPLHLRVQMLSAIGYSDAPEATEHLLRALDRPELEIQIQAALGLAWGDRLEAHRELLERVVASWPDDAPYMATEVGRILAGEDD</sequence>